<accession>A0A835XV88</accession>
<feature type="compositionally biased region" description="Low complexity" evidence="1">
    <location>
        <begin position="982"/>
        <end position="991"/>
    </location>
</feature>
<feature type="region of interest" description="Disordered" evidence="1">
    <location>
        <begin position="1022"/>
        <end position="1114"/>
    </location>
</feature>
<feature type="compositionally biased region" description="Pro residues" evidence="1">
    <location>
        <begin position="444"/>
        <end position="458"/>
    </location>
</feature>
<comment type="caution">
    <text evidence="2">The sequence shown here is derived from an EMBL/GenBank/DDBJ whole genome shotgun (WGS) entry which is preliminary data.</text>
</comment>
<feature type="region of interest" description="Disordered" evidence="1">
    <location>
        <begin position="308"/>
        <end position="387"/>
    </location>
</feature>
<feature type="compositionally biased region" description="Gly residues" evidence="1">
    <location>
        <begin position="1176"/>
        <end position="1191"/>
    </location>
</feature>
<evidence type="ECO:0000313" key="2">
    <source>
        <dbReference type="EMBL" id="KAG2488961.1"/>
    </source>
</evidence>
<keyword evidence="3" id="KW-1185">Reference proteome</keyword>
<reference evidence="2" key="1">
    <citation type="journal article" date="2020" name="bioRxiv">
        <title>Comparative genomics of Chlamydomonas.</title>
        <authorList>
            <person name="Craig R.J."/>
            <person name="Hasan A.R."/>
            <person name="Ness R.W."/>
            <person name="Keightley P.D."/>
        </authorList>
    </citation>
    <scope>NUCLEOTIDE SEQUENCE</scope>
    <source>
        <strain evidence="2">CCAP 11/70</strain>
    </source>
</reference>
<dbReference type="EMBL" id="JAEHOE010000078">
    <property type="protein sequence ID" value="KAG2488961.1"/>
    <property type="molecule type" value="Genomic_DNA"/>
</dbReference>
<feature type="region of interest" description="Disordered" evidence="1">
    <location>
        <begin position="429"/>
        <end position="471"/>
    </location>
</feature>
<feature type="region of interest" description="Disordered" evidence="1">
    <location>
        <begin position="805"/>
        <end position="826"/>
    </location>
</feature>
<feature type="region of interest" description="Disordered" evidence="1">
    <location>
        <begin position="93"/>
        <end position="171"/>
    </location>
</feature>
<name>A0A835XV88_9CHLO</name>
<feature type="compositionally biased region" description="Low complexity" evidence="1">
    <location>
        <begin position="871"/>
        <end position="884"/>
    </location>
</feature>
<feature type="compositionally biased region" description="Gly residues" evidence="1">
    <location>
        <begin position="356"/>
        <end position="373"/>
    </location>
</feature>
<feature type="compositionally biased region" description="Gly residues" evidence="1">
    <location>
        <begin position="911"/>
        <end position="924"/>
    </location>
</feature>
<feature type="compositionally biased region" description="Basic and acidic residues" evidence="1">
    <location>
        <begin position="1045"/>
        <end position="1054"/>
    </location>
</feature>
<dbReference type="OrthoDB" id="551920at2759"/>
<feature type="compositionally biased region" description="Polar residues" evidence="1">
    <location>
        <begin position="890"/>
        <end position="902"/>
    </location>
</feature>
<feature type="region of interest" description="Disordered" evidence="1">
    <location>
        <begin position="1176"/>
        <end position="1211"/>
    </location>
</feature>
<evidence type="ECO:0000313" key="3">
    <source>
        <dbReference type="Proteomes" id="UP000612055"/>
    </source>
</evidence>
<feature type="compositionally biased region" description="Polar residues" evidence="1">
    <location>
        <begin position="128"/>
        <end position="152"/>
    </location>
</feature>
<organism evidence="2 3">
    <name type="scientific">Edaphochlamys debaryana</name>
    <dbReference type="NCBI Taxonomy" id="47281"/>
    <lineage>
        <taxon>Eukaryota</taxon>
        <taxon>Viridiplantae</taxon>
        <taxon>Chlorophyta</taxon>
        <taxon>core chlorophytes</taxon>
        <taxon>Chlorophyceae</taxon>
        <taxon>CS clade</taxon>
        <taxon>Chlamydomonadales</taxon>
        <taxon>Chlamydomonadales incertae sedis</taxon>
        <taxon>Edaphochlamys</taxon>
    </lineage>
</organism>
<dbReference type="Proteomes" id="UP000612055">
    <property type="component" value="Unassembled WGS sequence"/>
</dbReference>
<gene>
    <name evidence="2" type="ORF">HYH03_012578</name>
</gene>
<feature type="compositionally biased region" description="Pro residues" evidence="1">
    <location>
        <begin position="509"/>
        <end position="520"/>
    </location>
</feature>
<feature type="region of interest" description="Disordered" evidence="1">
    <location>
        <begin position="856"/>
        <end position="995"/>
    </location>
</feature>
<feature type="compositionally biased region" description="Low complexity" evidence="1">
    <location>
        <begin position="93"/>
        <end position="113"/>
    </location>
</feature>
<dbReference type="AlphaFoldDB" id="A0A835XV88"/>
<proteinExistence type="predicted"/>
<evidence type="ECO:0000256" key="1">
    <source>
        <dbReference type="SAM" id="MobiDB-lite"/>
    </source>
</evidence>
<protein>
    <submittedName>
        <fullName evidence="2">Uncharacterized protein</fullName>
    </submittedName>
</protein>
<feature type="compositionally biased region" description="Low complexity" evidence="1">
    <location>
        <begin position="331"/>
        <end position="355"/>
    </location>
</feature>
<sequence>MAQPGGARPISASFSAGGLSARSGAAESVVSFFDNTGVLEVTGERASARPIPELLSMLVDANYHSRDNRKVLHPPTSSYNVFNYRVSEAAASSGQLASSRSLRRASGSNASGSMLGRTATSGPGLDGSPTSGPDDANTSPVDAATANTSTSGLPPGAAPSDALRTSSPNWSSGMAAADARWALGETSRSLGGPGLSGSGLSGPGFSGPGFSGPGFSGSGLASAAVSGSGSRAASAQSSMRRSLNGLAAPPELEVVCLYDAHFQAANVRGQHGVPLRVPAPLHIGPLSYVYRWYCKRSTQFVGAPTPADVPDAPAMPPSAESLAKSVPAGNAGMPRSGPSSGAASPAGPSPMRRPGSGPGSAPGGGGGGGGQAKGMGTPATSGRRLNRGLDPVMNLSEALDLLEDLGVVPHLTSRADVSRIFALSRRVAPNGATPAPNPRAAVSPPLPSPGRGPSPAHGPPQSAVQSGGGGGGVVPVVKAQVHPDEIRFPAFLDLFVRLAVAIACTEAPAGPPPKPPPPPRAAEASARRASAEASSSEPYVSAGEFKQVPVDMAALQSGWTRHLTAADAAAAVKKLMSVMGLSRTDLHGLKQRLDALARMAGEAGARAKANKLAHVTARSAVAAATGVTVAAAQPAGASALRPGPAAGFAPVAPGAAHGTEYGTPPPWNVLSVLPAPAYLLDVLGSEDRGDADVYRPAWREFDRCALELGPLEPGELRQCRLVLHNRGAHQINIRVDTSAAPFLRCAYAALSGVPPGVPRSVEITAQLHAPGEAVGELRLLYSRASGPDQAEREVAIPVYGYVGLPPSRGPRSDGRRGPTVPSERSALAARSLREGLLPRAVAAAARLAPALPRRAYSASSDRPGGAGGLAGSAPGAGASLRASGAGQGLTAWTGSQAGTTSRSGSGSNWAGFGGGGSLGDGGGSLVWAPATGDYDASGPAGPEATDPASGPAGPARPVSGRARPRPESGVSVGSSWVGGRGSWNWQQQQQQDMHATGSFHAAPFAPASSSAAAAAAAAAALAEMRQRQAPPPPPSGAPSAAQHDLSGDWDRGQVDEQPQEQPQPDSPFDKRYGRLGSTTAAGERSAGSYHSESRPPYGDVQPYDAGGASPVAEASRRSAASSMAGSAAGSVAVGSVTNSLAGSVAMPGSAAGSVASSRLAGSAAAAPEAMRFSGGAGGGGAGGGGGGGGWAPGSLGRSASGSEEREAGLRVVDSFPEEDWRAAGAAGVGATAWAPGGARRVSFNDGYEGEA</sequence>
<feature type="region of interest" description="Disordered" evidence="1">
    <location>
        <begin position="506"/>
        <end position="540"/>
    </location>
</feature>